<evidence type="ECO:0000256" key="5">
    <source>
        <dbReference type="ARBA" id="ARBA00025730"/>
    </source>
</evidence>
<keyword evidence="2" id="KW-0805">Transcription regulation</keyword>
<evidence type="ECO:0000256" key="6">
    <source>
        <dbReference type="SAM" id="MobiDB-lite"/>
    </source>
</evidence>
<dbReference type="Pfam" id="PF03540">
    <property type="entry name" value="TAF10"/>
    <property type="match status" value="1"/>
</dbReference>
<dbReference type="GeneID" id="8854399"/>
<reference evidence="7 8" key="1">
    <citation type="journal article" date="2010" name="Cell">
        <title>The genome of Naegleria gruberi illuminates early eukaryotic versatility.</title>
        <authorList>
            <person name="Fritz-Laylin L.K."/>
            <person name="Prochnik S.E."/>
            <person name="Ginger M.L."/>
            <person name="Dacks J.B."/>
            <person name="Carpenter M.L."/>
            <person name="Field M.C."/>
            <person name="Kuo A."/>
            <person name="Paredez A."/>
            <person name="Chapman J."/>
            <person name="Pham J."/>
            <person name="Shu S."/>
            <person name="Neupane R."/>
            <person name="Cipriano M."/>
            <person name="Mancuso J."/>
            <person name="Tu H."/>
            <person name="Salamov A."/>
            <person name="Lindquist E."/>
            <person name="Shapiro H."/>
            <person name="Lucas S."/>
            <person name="Grigoriev I.V."/>
            <person name="Cande W.Z."/>
            <person name="Fulton C."/>
            <person name="Rokhsar D.S."/>
            <person name="Dawson S.C."/>
        </authorList>
    </citation>
    <scope>NUCLEOTIDE SEQUENCE [LARGE SCALE GENOMIC DNA]</scope>
    <source>
        <strain evidence="7 8">NEG-M</strain>
    </source>
</reference>
<comment type="subcellular location">
    <subcellularLocation>
        <location evidence="1">Nucleus</location>
    </subcellularLocation>
</comment>
<dbReference type="GO" id="GO:0046982">
    <property type="term" value="F:protein heterodimerization activity"/>
    <property type="evidence" value="ECO:0007669"/>
    <property type="project" value="InterPro"/>
</dbReference>
<dbReference type="Gene3D" id="1.10.20.10">
    <property type="entry name" value="Histone, subunit A"/>
    <property type="match status" value="1"/>
</dbReference>
<dbReference type="VEuPathDB" id="AmoebaDB:NAEGRDRAFT_71677"/>
<evidence type="ECO:0000256" key="4">
    <source>
        <dbReference type="ARBA" id="ARBA00023242"/>
    </source>
</evidence>
<dbReference type="PANTHER" id="PTHR21242">
    <property type="entry name" value="TRANSCRIPTION INITIATION FACTOR TFIID SUBUNIT 10"/>
    <property type="match status" value="1"/>
</dbReference>
<organism evidence="8">
    <name type="scientific">Naegleria gruberi</name>
    <name type="common">Amoeba</name>
    <dbReference type="NCBI Taxonomy" id="5762"/>
    <lineage>
        <taxon>Eukaryota</taxon>
        <taxon>Discoba</taxon>
        <taxon>Heterolobosea</taxon>
        <taxon>Tetramitia</taxon>
        <taxon>Eutetramitia</taxon>
        <taxon>Vahlkampfiidae</taxon>
        <taxon>Naegleria</taxon>
    </lineage>
</organism>
<dbReference type="CDD" id="cd07982">
    <property type="entry name" value="HFD_TAF10"/>
    <property type="match status" value="1"/>
</dbReference>
<keyword evidence="4" id="KW-0539">Nucleus</keyword>
<evidence type="ECO:0000256" key="3">
    <source>
        <dbReference type="ARBA" id="ARBA00023163"/>
    </source>
</evidence>
<evidence type="ECO:0000256" key="1">
    <source>
        <dbReference type="ARBA" id="ARBA00004123"/>
    </source>
</evidence>
<dbReference type="PANTHER" id="PTHR21242:SF0">
    <property type="entry name" value="TRANSCRIPTION INITIATION FACTOR TFIID SUBUNIT 10"/>
    <property type="match status" value="1"/>
</dbReference>
<dbReference type="EMBL" id="GG738892">
    <property type="protein sequence ID" value="EFC40508.1"/>
    <property type="molecule type" value="Genomic_DNA"/>
</dbReference>
<dbReference type="STRING" id="5762.D2VRR4"/>
<dbReference type="OMA" id="GFECDDV"/>
<evidence type="ECO:0000256" key="2">
    <source>
        <dbReference type="ARBA" id="ARBA00023015"/>
    </source>
</evidence>
<dbReference type="FunCoup" id="D2VRR4">
    <property type="interactions" value="199"/>
</dbReference>
<dbReference type="GO" id="GO:1990841">
    <property type="term" value="F:promoter-specific chromatin binding"/>
    <property type="evidence" value="ECO:0007669"/>
    <property type="project" value="TreeGrafter"/>
</dbReference>
<dbReference type="GO" id="GO:0000124">
    <property type="term" value="C:SAGA complex"/>
    <property type="evidence" value="ECO:0007669"/>
    <property type="project" value="TreeGrafter"/>
</dbReference>
<dbReference type="AlphaFoldDB" id="D2VRR4"/>
<evidence type="ECO:0000313" key="8">
    <source>
        <dbReference type="Proteomes" id="UP000006671"/>
    </source>
</evidence>
<comment type="similarity">
    <text evidence="5">Belongs to the TAF10 family.</text>
</comment>
<evidence type="ECO:0000313" key="7">
    <source>
        <dbReference type="EMBL" id="EFC40508.1"/>
    </source>
</evidence>
<feature type="compositionally biased region" description="Low complexity" evidence="6">
    <location>
        <begin position="118"/>
        <end position="133"/>
    </location>
</feature>
<protein>
    <submittedName>
        <fullName evidence="7">Predicted protein</fullName>
    </submittedName>
</protein>
<keyword evidence="8" id="KW-1185">Reference proteome</keyword>
<proteinExistence type="inferred from homology"/>
<dbReference type="InterPro" id="IPR003923">
    <property type="entry name" value="TAF10"/>
</dbReference>
<feature type="region of interest" description="Disordered" evidence="6">
    <location>
        <begin position="115"/>
        <end position="142"/>
    </location>
</feature>
<dbReference type="GO" id="GO:0006367">
    <property type="term" value="P:transcription initiation at RNA polymerase II promoter"/>
    <property type="evidence" value="ECO:0007669"/>
    <property type="project" value="TreeGrafter"/>
</dbReference>
<keyword evidence="3" id="KW-0804">Transcription</keyword>
<dbReference type="Proteomes" id="UP000006671">
    <property type="component" value="Unassembled WGS sequence"/>
</dbReference>
<dbReference type="PRINTS" id="PR01443">
    <property type="entry name" value="TFIID30KDSUB"/>
</dbReference>
<name>D2VRR4_NAEGR</name>
<gene>
    <name evidence="7" type="ORF">NAEGRDRAFT_71677</name>
</gene>
<accession>D2VRR4</accession>
<dbReference type="InterPro" id="IPR009072">
    <property type="entry name" value="Histone-fold"/>
</dbReference>
<dbReference type="InParanoid" id="D2VRR4"/>
<dbReference type="eggNOG" id="KOG3423">
    <property type="taxonomic scope" value="Eukaryota"/>
</dbReference>
<dbReference type="KEGG" id="ngr:NAEGRDRAFT_71677"/>
<dbReference type="RefSeq" id="XP_002673252.1">
    <property type="nucleotide sequence ID" value="XM_002673206.1"/>
</dbReference>
<sequence length="142" mass="16205">MSDQKYKDMQEFLDSMEDYNPAIPDQIISYYLQQSGFKTTDKRVLRLVSLSAHKFLAEICKESHGFCARRTAKQQGKEPRYVLATEDLYHSLKDYGINIQKPEYYSDSLANELVQTRSSSSSMMSNMPPSSTPQNGSNPSNE</sequence>
<dbReference type="GO" id="GO:0005669">
    <property type="term" value="C:transcription factor TFIID complex"/>
    <property type="evidence" value="ECO:0007669"/>
    <property type="project" value="TreeGrafter"/>
</dbReference>
<dbReference type="OrthoDB" id="154356at2759"/>
<dbReference type="GO" id="GO:0016251">
    <property type="term" value="F:RNA polymerase II general transcription initiation factor activity"/>
    <property type="evidence" value="ECO:0007669"/>
    <property type="project" value="TreeGrafter"/>
</dbReference>